<accession>A0AAX3WSG7</accession>
<feature type="transmembrane region" description="Helical" evidence="1">
    <location>
        <begin position="217"/>
        <end position="236"/>
    </location>
</feature>
<proteinExistence type="predicted"/>
<dbReference type="Proteomes" id="UP001178322">
    <property type="component" value="Chromosome"/>
</dbReference>
<gene>
    <name evidence="2" type="ORF">QNH24_16385</name>
</gene>
<feature type="transmembrane region" description="Helical" evidence="1">
    <location>
        <begin position="60"/>
        <end position="78"/>
    </location>
</feature>
<reference evidence="2" key="1">
    <citation type="submission" date="2023-05" db="EMBL/GenBank/DDBJ databases">
        <title>Comparative genomics of Bacillaceae isolates and their secondary metabolite potential.</title>
        <authorList>
            <person name="Song L."/>
            <person name="Nielsen L.J."/>
            <person name="Mohite O."/>
            <person name="Xu X."/>
            <person name="Weber T."/>
            <person name="Kovacs A.T."/>
        </authorList>
    </citation>
    <scope>NUCLEOTIDE SEQUENCE</scope>
    <source>
        <strain evidence="2">LY1</strain>
    </source>
</reference>
<sequence length="245" mass="27817">MTLYLWAERLKLKRSNIFKIAIFSTIIVAVIVFMQGQFIYYGERYIDEPEWYLTAIQSLGSFYVFPAIIALMGTYIICREIQDDTLKSLVLIPVSISKMLIAKLLMTAFYSLLLYGFVFLIALTVELSLHFSLLNLNTILNNFKMYLLTGIGFFLAVSPIITLVYKLKGSHWLALIFAEVFAFLGLFASMQSTLRAIYPITAVFNISGYYEATSSEIILSLISLILCGTVSILFIMRFNKNSSKV</sequence>
<name>A0AAX3WSG7_9BACI</name>
<organism evidence="2 3">
    <name type="scientific">Lysinibacillus pakistanensis</name>
    <dbReference type="NCBI Taxonomy" id="759811"/>
    <lineage>
        <taxon>Bacteria</taxon>
        <taxon>Bacillati</taxon>
        <taxon>Bacillota</taxon>
        <taxon>Bacilli</taxon>
        <taxon>Bacillales</taxon>
        <taxon>Bacillaceae</taxon>
        <taxon>Lysinibacillus</taxon>
    </lineage>
</organism>
<dbReference type="EMBL" id="CP126101">
    <property type="protein sequence ID" value="WHY49903.1"/>
    <property type="molecule type" value="Genomic_DNA"/>
</dbReference>
<evidence type="ECO:0000256" key="1">
    <source>
        <dbReference type="SAM" id="Phobius"/>
    </source>
</evidence>
<keyword evidence="1" id="KW-0472">Membrane</keyword>
<feature type="transmembrane region" description="Helical" evidence="1">
    <location>
        <begin position="145"/>
        <end position="165"/>
    </location>
</feature>
<feature type="transmembrane region" description="Helical" evidence="1">
    <location>
        <begin position="172"/>
        <end position="197"/>
    </location>
</feature>
<evidence type="ECO:0000313" key="2">
    <source>
        <dbReference type="EMBL" id="WHY49903.1"/>
    </source>
</evidence>
<feature type="transmembrane region" description="Helical" evidence="1">
    <location>
        <begin position="99"/>
        <end position="125"/>
    </location>
</feature>
<keyword evidence="1" id="KW-1133">Transmembrane helix</keyword>
<keyword evidence="1" id="KW-0812">Transmembrane</keyword>
<dbReference type="RefSeq" id="WP_283868618.1">
    <property type="nucleotide sequence ID" value="NZ_CP126101.1"/>
</dbReference>
<dbReference type="Pfam" id="PF12730">
    <property type="entry name" value="ABC2_membrane_4"/>
    <property type="match status" value="1"/>
</dbReference>
<protein>
    <submittedName>
        <fullName evidence="2">ABC transporter permease</fullName>
    </submittedName>
</protein>
<evidence type="ECO:0000313" key="3">
    <source>
        <dbReference type="Proteomes" id="UP001178322"/>
    </source>
</evidence>
<feature type="transmembrane region" description="Helical" evidence="1">
    <location>
        <begin position="20"/>
        <end position="40"/>
    </location>
</feature>
<dbReference type="AlphaFoldDB" id="A0AAX3WSG7"/>